<evidence type="ECO:0000313" key="1">
    <source>
        <dbReference type="EMBL" id="SPT69529.1"/>
    </source>
</evidence>
<dbReference type="EMBL" id="UAPV01000001">
    <property type="protein sequence ID" value="SPT69529.1"/>
    <property type="molecule type" value="Genomic_DNA"/>
</dbReference>
<dbReference type="Proteomes" id="UP000250086">
    <property type="component" value="Unassembled WGS sequence"/>
</dbReference>
<name>A0A2X0V4T9_9GAMM</name>
<organism evidence="1 2">
    <name type="scientific">Anaerobiospirillum thomasii</name>
    <dbReference type="NCBI Taxonomy" id="179995"/>
    <lineage>
        <taxon>Bacteria</taxon>
        <taxon>Pseudomonadati</taxon>
        <taxon>Pseudomonadota</taxon>
        <taxon>Gammaproteobacteria</taxon>
        <taxon>Aeromonadales</taxon>
        <taxon>Succinivibrionaceae</taxon>
        <taxon>Anaerobiospirillum</taxon>
    </lineage>
</organism>
<dbReference type="Gene3D" id="3.40.50.150">
    <property type="entry name" value="Vaccinia Virus protein VP39"/>
    <property type="match status" value="1"/>
</dbReference>
<evidence type="ECO:0008006" key="3">
    <source>
        <dbReference type="Google" id="ProtNLM"/>
    </source>
</evidence>
<dbReference type="InterPro" id="IPR029063">
    <property type="entry name" value="SAM-dependent_MTases_sf"/>
</dbReference>
<protein>
    <recommendedName>
        <fullName evidence="3">C-methyltransferase C-terminal domain</fullName>
    </recommendedName>
</protein>
<dbReference type="RefSeq" id="WP_113743690.1">
    <property type="nucleotide sequence ID" value="NZ_UAPV01000001.1"/>
</dbReference>
<accession>A0A2X0V4T9</accession>
<gene>
    <name evidence="1" type="ORF">NCTC13093_00906</name>
</gene>
<reference evidence="1 2" key="1">
    <citation type="submission" date="2018-06" db="EMBL/GenBank/DDBJ databases">
        <authorList>
            <consortium name="Pathogen Informatics"/>
            <person name="Doyle S."/>
        </authorList>
    </citation>
    <scope>NUCLEOTIDE SEQUENCE [LARGE SCALE GENOMIC DNA]</scope>
    <source>
        <strain evidence="1 2">NCTC13093</strain>
    </source>
</reference>
<dbReference type="Gene3D" id="3.40.50.720">
    <property type="entry name" value="NAD(P)-binding Rossmann-like Domain"/>
    <property type="match status" value="1"/>
</dbReference>
<dbReference type="Pfam" id="PF13489">
    <property type="entry name" value="Methyltransf_23"/>
    <property type="match status" value="1"/>
</dbReference>
<keyword evidence="2" id="KW-1185">Reference proteome</keyword>
<sequence length="384" mass="43483">MLTQCPYCNSSNIKRLNTIRELIVVSPLEYDNPYNGASATVESAICLDCHIGFNLNSLPQDLIDYACKTGFLGAYAGIGVNHYTKITEYIEKYLKKDDAIVEIGSRSGNLLKLLEQKGYTNLTGYDPGAEFTSTEHITACKDFYTYDIKFNPKLDAFILQSSVDIFTDLNAIFENLRDNLKEGGYIIFEVPSSKIALATQNYRIPLSAFDRLACDHGFNMIEGYEAKDNSEFNRAVFVKLKAGEAHVPFFSQEEAQKDLERTIAGLNSHPISLENQIKIKDFIENHQKDQIVLWGTGSTTFRMLDTVDHELLSRIDFYVVDGHEDRKGKTYVSPCKTKFTVNSVNSLKDKEVDALIICASHEFTNEILERIKQLNCKVKDLFYI</sequence>
<evidence type="ECO:0000313" key="2">
    <source>
        <dbReference type="Proteomes" id="UP000250086"/>
    </source>
</evidence>
<proteinExistence type="predicted"/>
<dbReference type="SUPFAM" id="SSF53335">
    <property type="entry name" value="S-adenosyl-L-methionine-dependent methyltransferases"/>
    <property type="match status" value="1"/>
</dbReference>
<dbReference type="AlphaFoldDB" id="A0A2X0V4T9"/>